<dbReference type="InterPro" id="IPR017853">
    <property type="entry name" value="GH"/>
</dbReference>
<accession>A0A9D9I0Z8</accession>
<dbReference type="PANTHER" id="PTHR34983">
    <property type="entry name" value="ARABINOGALACTAN ENDO-BETA-1,4-GALACTANASE A"/>
    <property type="match status" value="1"/>
</dbReference>
<keyword evidence="2 4" id="KW-0378">Hydrolase</keyword>
<dbReference type="AlphaFoldDB" id="A0A9D9I0Z8"/>
<comment type="similarity">
    <text evidence="1 4">Belongs to the glycosyl hydrolase 53 family.</text>
</comment>
<sequence>MVAAMMLGGMQTDVFAARQNEDYSDFIRGADVSMLNEIEELGGRFYDNGTKKDALTILNSHGSNYVRLRLWVDPYDENGNSYGGGGNDFETTLAMAKRAKALGMKVLIDFHLSDYWADPGTQSKPKAWANLSYEELKTTLYQYMKDTMNDFKNNGIIPDMVQVGNETSSGILWDDGKVGGDITDFTQLSELLYQAINGVRDAVGDQTKIVLHLDNGGSNSLYRWWFDGVTSCGYTLDFDIIGLTYYPMWHGTMDDLQYNLNDISERYDKDVMIVETAYAFTLEDGDGLGSSFSSTDEAIGGYEASVEGQTAFMNDLEAVLLNVPENRGLGFFYWAPEWIPVEGAYWGTEAGKEYIDDDGILSNPWDNLALFDFNGNALDSMSMFEAPSKNLIQNSGFESDGYTNTPSNWNLWFADGTAESTIKTEGNAFDGDYKLTFWSENDYSCSAYQTLTGLEDGTYTLTAWVMTNAEQDICQLYAKNYGGDEVNQTLPISDIGWNKVVLDNIKVTNGQCEVGIYTVANGGDWCNIDHVSFRKK</sequence>
<dbReference type="Proteomes" id="UP000823618">
    <property type="component" value="Unassembled WGS sequence"/>
</dbReference>
<reference evidence="5" key="2">
    <citation type="journal article" date="2021" name="PeerJ">
        <title>Extensive microbial diversity within the chicken gut microbiome revealed by metagenomics and culture.</title>
        <authorList>
            <person name="Gilroy R."/>
            <person name="Ravi A."/>
            <person name="Getino M."/>
            <person name="Pursley I."/>
            <person name="Horton D.L."/>
            <person name="Alikhan N.F."/>
            <person name="Baker D."/>
            <person name="Gharbi K."/>
            <person name="Hall N."/>
            <person name="Watson M."/>
            <person name="Adriaenssens E.M."/>
            <person name="Foster-Nyarko E."/>
            <person name="Jarju S."/>
            <person name="Secka A."/>
            <person name="Antonio M."/>
            <person name="Oren A."/>
            <person name="Chaudhuri R.R."/>
            <person name="La Ragione R."/>
            <person name="Hildebrand F."/>
            <person name="Pallen M.J."/>
        </authorList>
    </citation>
    <scope>NUCLEOTIDE SEQUENCE</scope>
    <source>
        <strain evidence="5">E3-2379</strain>
    </source>
</reference>
<evidence type="ECO:0000256" key="1">
    <source>
        <dbReference type="ARBA" id="ARBA00010687"/>
    </source>
</evidence>
<evidence type="ECO:0000313" key="6">
    <source>
        <dbReference type="Proteomes" id="UP000823618"/>
    </source>
</evidence>
<keyword evidence="3 4" id="KW-0326">Glycosidase</keyword>
<dbReference type="PANTHER" id="PTHR34983:SF2">
    <property type="entry name" value="ENDO-BETA-1,4-GALACTANASE"/>
    <property type="match status" value="1"/>
</dbReference>
<dbReference type="Gene3D" id="2.60.120.260">
    <property type="entry name" value="Galactose-binding domain-like"/>
    <property type="match status" value="1"/>
</dbReference>
<dbReference type="SUPFAM" id="SSF51445">
    <property type="entry name" value="(Trans)glycosidases"/>
    <property type="match status" value="1"/>
</dbReference>
<dbReference type="Pfam" id="PF07745">
    <property type="entry name" value="Glyco_hydro_53"/>
    <property type="match status" value="1"/>
</dbReference>
<dbReference type="GO" id="GO:0015926">
    <property type="term" value="F:glucosidase activity"/>
    <property type="evidence" value="ECO:0007669"/>
    <property type="project" value="InterPro"/>
</dbReference>
<organism evidence="5 6">
    <name type="scientific">Candidatus Scybalomonas excrementavium</name>
    <dbReference type="NCBI Taxonomy" id="2840943"/>
    <lineage>
        <taxon>Bacteria</taxon>
        <taxon>Bacillati</taxon>
        <taxon>Bacillota</taxon>
        <taxon>Clostridia</taxon>
        <taxon>Lachnospirales</taxon>
        <taxon>Lachnospiraceae</taxon>
        <taxon>Lachnospiraceae incertae sedis</taxon>
        <taxon>Candidatus Scybalomonas</taxon>
    </lineage>
</organism>
<evidence type="ECO:0000313" key="5">
    <source>
        <dbReference type="EMBL" id="MBO8463853.1"/>
    </source>
</evidence>
<evidence type="ECO:0000256" key="4">
    <source>
        <dbReference type="RuleBase" id="RU361192"/>
    </source>
</evidence>
<dbReference type="GO" id="GO:0045490">
    <property type="term" value="P:pectin catabolic process"/>
    <property type="evidence" value="ECO:0007669"/>
    <property type="project" value="TreeGrafter"/>
</dbReference>
<comment type="caution">
    <text evidence="5">The sequence shown here is derived from an EMBL/GenBank/DDBJ whole genome shotgun (WGS) entry which is preliminary data.</text>
</comment>
<dbReference type="Gene3D" id="3.20.20.80">
    <property type="entry name" value="Glycosidases"/>
    <property type="match status" value="1"/>
</dbReference>
<protein>
    <recommendedName>
        <fullName evidence="4">Arabinogalactan endo-beta-1,4-galactanase</fullName>
        <ecNumber evidence="4">3.2.1.89</ecNumber>
    </recommendedName>
</protein>
<gene>
    <name evidence="5" type="ORF">IAC13_07980</name>
</gene>
<dbReference type="EMBL" id="JADIML010000218">
    <property type="protein sequence ID" value="MBO8463853.1"/>
    <property type="molecule type" value="Genomic_DNA"/>
</dbReference>
<name>A0A9D9I0Z8_9FIRM</name>
<comment type="catalytic activity">
    <reaction evidence="4">
        <text>The enzyme specifically hydrolyzes (1-&gt;4)-beta-D-galactosidic linkages in type I arabinogalactans.</text>
        <dbReference type="EC" id="3.2.1.89"/>
    </reaction>
</comment>
<reference evidence="5" key="1">
    <citation type="submission" date="2020-10" db="EMBL/GenBank/DDBJ databases">
        <authorList>
            <person name="Gilroy R."/>
        </authorList>
    </citation>
    <scope>NUCLEOTIDE SEQUENCE</scope>
    <source>
        <strain evidence="5">E3-2379</strain>
    </source>
</reference>
<dbReference type="EC" id="3.2.1.89" evidence="4"/>
<dbReference type="GO" id="GO:0031218">
    <property type="term" value="F:arabinogalactan endo-1,4-beta-galactosidase activity"/>
    <property type="evidence" value="ECO:0007669"/>
    <property type="project" value="UniProtKB-EC"/>
</dbReference>
<evidence type="ECO:0000256" key="3">
    <source>
        <dbReference type="ARBA" id="ARBA00023295"/>
    </source>
</evidence>
<evidence type="ECO:0000256" key="2">
    <source>
        <dbReference type="ARBA" id="ARBA00022801"/>
    </source>
</evidence>
<proteinExistence type="inferred from homology"/>
<dbReference type="InterPro" id="IPR011683">
    <property type="entry name" value="Glyco_hydro_53"/>
</dbReference>